<feature type="region of interest" description="Disordered" evidence="5">
    <location>
        <begin position="441"/>
        <end position="653"/>
    </location>
</feature>
<comment type="subcellular location">
    <subcellularLocation>
        <location evidence="1">Membrane</location>
        <topology evidence="1">Multi-pass membrane protein</topology>
    </subcellularLocation>
</comment>
<evidence type="ECO:0000256" key="4">
    <source>
        <dbReference type="ARBA" id="ARBA00023136"/>
    </source>
</evidence>
<feature type="compositionally biased region" description="Acidic residues" evidence="5">
    <location>
        <begin position="442"/>
        <end position="457"/>
    </location>
</feature>
<feature type="transmembrane region" description="Helical" evidence="6">
    <location>
        <begin position="299"/>
        <end position="318"/>
    </location>
</feature>
<dbReference type="RefSeq" id="XP_012188075.1">
    <property type="nucleotide sequence ID" value="XM_012332685.1"/>
</dbReference>
<name>R9NZY9_PSEHS</name>
<feature type="transmembrane region" description="Helical" evidence="6">
    <location>
        <begin position="364"/>
        <end position="383"/>
    </location>
</feature>
<evidence type="ECO:0000313" key="9">
    <source>
        <dbReference type="Proteomes" id="UP000014071"/>
    </source>
</evidence>
<dbReference type="EMBL" id="DF238784">
    <property type="protein sequence ID" value="GAC94488.1"/>
    <property type="molecule type" value="Genomic_DNA"/>
</dbReference>
<proteinExistence type="predicted"/>
<keyword evidence="3 6" id="KW-1133">Transmembrane helix</keyword>
<organism evidence="8 9">
    <name type="scientific">Pseudozyma hubeiensis (strain SY62)</name>
    <name type="common">Yeast</name>
    <dbReference type="NCBI Taxonomy" id="1305764"/>
    <lineage>
        <taxon>Eukaryota</taxon>
        <taxon>Fungi</taxon>
        <taxon>Dikarya</taxon>
        <taxon>Basidiomycota</taxon>
        <taxon>Ustilaginomycotina</taxon>
        <taxon>Ustilaginomycetes</taxon>
        <taxon>Ustilaginales</taxon>
        <taxon>Ustilaginaceae</taxon>
        <taxon>Pseudozyma</taxon>
    </lineage>
</organism>
<gene>
    <name evidence="8" type="ORF">PHSY_002060</name>
</gene>
<evidence type="ECO:0000256" key="1">
    <source>
        <dbReference type="ARBA" id="ARBA00004141"/>
    </source>
</evidence>
<evidence type="ECO:0000256" key="6">
    <source>
        <dbReference type="SAM" id="Phobius"/>
    </source>
</evidence>
<evidence type="ECO:0000259" key="7">
    <source>
        <dbReference type="Pfam" id="PF00999"/>
    </source>
</evidence>
<dbReference type="GO" id="GO:0120029">
    <property type="term" value="P:proton export across plasma membrane"/>
    <property type="evidence" value="ECO:0007669"/>
    <property type="project" value="InterPro"/>
</dbReference>
<feature type="transmembrane region" description="Helical" evidence="6">
    <location>
        <begin position="42"/>
        <end position="59"/>
    </location>
</feature>
<dbReference type="GO" id="GO:0036376">
    <property type="term" value="P:sodium ion export across plasma membrane"/>
    <property type="evidence" value="ECO:0007669"/>
    <property type="project" value="InterPro"/>
</dbReference>
<evidence type="ECO:0000313" key="8">
    <source>
        <dbReference type="EMBL" id="GAC94488.1"/>
    </source>
</evidence>
<dbReference type="InterPro" id="IPR004712">
    <property type="entry name" value="Na+/H+_antiporter_fungi"/>
</dbReference>
<dbReference type="GO" id="GO:0042391">
    <property type="term" value="P:regulation of membrane potential"/>
    <property type="evidence" value="ECO:0007669"/>
    <property type="project" value="InterPro"/>
</dbReference>
<keyword evidence="4 6" id="KW-0472">Membrane</keyword>
<evidence type="ECO:0000256" key="3">
    <source>
        <dbReference type="ARBA" id="ARBA00022989"/>
    </source>
</evidence>
<feature type="transmembrane region" description="Helical" evidence="6">
    <location>
        <begin position="12"/>
        <end position="30"/>
    </location>
</feature>
<reference evidence="9" key="1">
    <citation type="journal article" date="2013" name="Genome Announc.">
        <title>Draft genome sequence of the basidiomycetous yeast-like fungus Pseudozyma hubeiensis SY62, which produces an abundant amount of the biosurfactant mannosylerythritol lipids.</title>
        <authorList>
            <person name="Konishi M."/>
            <person name="Hatada Y."/>
            <person name="Horiuchi J."/>
        </authorList>
    </citation>
    <scope>NUCLEOTIDE SEQUENCE [LARGE SCALE GENOMIC DNA]</scope>
    <source>
        <strain evidence="9">SY62</strain>
    </source>
</reference>
<dbReference type="GO" id="GO:0015385">
    <property type="term" value="F:sodium:proton antiporter activity"/>
    <property type="evidence" value="ECO:0007669"/>
    <property type="project" value="InterPro"/>
</dbReference>
<dbReference type="PANTHER" id="PTHR31382:SF3">
    <property type="entry name" value="SODIUM ION_PROTON EXCHANGER (EUROFUNG)"/>
    <property type="match status" value="1"/>
</dbReference>
<feature type="compositionally biased region" description="Basic and acidic residues" evidence="5">
    <location>
        <begin position="473"/>
        <end position="522"/>
    </location>
</feature>
<accession>R9NZY9</accession>
<keyword evidence="2 6" id="KW-0812">Transmembrane</keyword>
<dbReference type="GeneID" id="24107354"/>
<feature type="transmembrane region" description="Helical" evidence="6">
    <location>
        <begin position="103"/>
        <end position="126"/>
    </location>
</feature>
<dbReference type="Proteomes" id="UP000014071">
    <property type="component" value="Unassembled WGS sequence"/>
</dbReference>
<feature type="transmembrane region" description="Helical" evidence="6">
    <location>
        <begin position="330"/>
        <end position="352"/>
    </location>
</feature>
<feature type="transmembrane region" description="Helical" evidence="6">
    <location>
        <begin position="245"/>
        <end position="265"/>
    </location>
</feature>
<dbReference type="HOGENOM" id="CLU_008635_5_1_1"/>
<dbReference type="OrthoDB" id="2190219at2759"/>
<feature type="transmembrane region" description="Helical" evidence="6">
    <location>
        <begin position="404"/>
        <end position="428"/>
    </location>
</feature>
<evidence type="ECO:0000256" key="5">
    <source>
        <dbReference type="SAM" id="MobiDB-lite"/>
    </source>
</evidence>
<keyword evidence="9" id="KW-1185">Reference proteome</keyword>
<sequence length="653" mass="71594">MGLELEITTLNLLCTAFGLFFLPYGTFSYLIKERLFLGEAPLAVLIGIGLGPYGLGGIFNWASKEVAIDEISLGLCRVVIGIQLTLVGVQLPYKYPWIELRSLVILLIPIMTVMWLATTLCIWLVIPSLPVLAGLVIATSATPTDPVLSNAIVKGAFADQYVSPRIRNLISAESGANDGFGYPFLFLAVHLLKYESTTQALTAWIFETCLYTVGGAIVYGIVVGYVSRKLIEFSTDRNLIDKESFLLFGSAMGVLIIGSGGVLQIDDLLAAFVAGNALSWTDFYREQCEESEVDNSLDLLLNLVFFSFLGATIPWNAFNDPDNGITPGRLVLLCILVLLFRRLPAMLAFYRYVPTLHDVSEACFVGYFAPIGAGALFYLGVILDEFKPEDPSPVAERIRILAKPITYALILSSIIGHSLAIPLVKIAFSYFDVKSIKLAGESDSEDDGKEEDDESDGESLGGDSDADGADEAVGSRDYARPVRNGREEEQTENAYERGAHLDPRQSHRSTDSRRSSRADSEHSGSFQHSSVHRPEHHHRTSHREDEETSGAYHNDGSWDDHASWRVSSGHKLGPHHRLRRNEQTGLLELDPRVYTVDHGAPSHSRRRGGGGGRARSGSRVRTGRGSGDDSQGLLEEGRRRIGYGASYGSTDDR</sequence>
<dbReference type="Pfam" id="PF00999">
    <property type="entry name" value="Na_H_Exchanger"/>
    <property type="match status" value="1"/>
</dbReference>
<dbReference type="PANTHER" id="PTHR31382">
    <property type="entry name" value="NA(+)/H(+) ANTIPORTER"/>
    <property type="match status" value="1"/>
</dbReference>
<dbReference type="GO" id="GO:0005886">
    <property type="term" value="C:plasma membrane"/>
    <property type="evidence" value="ECO:0007669"/>
    <property type="project" value="InterPro"/>
</dbReference>
<evidence type="ECO:0000256" key="2">
    <source>
        <dbReference type="ARBA" id="ARBA00022692"/>
    </source>
</evidence>
<feature type="domain" description="Cation/H+ exchanger transmembrane" evidence="7">
    <location>
        <begin position="28"/>
        <end position="421"/>
    </location>
</feature>
<dbReference type="eggNOG" id="KOG4505">
    <property type="taxonomic scope" value="Eukaryota"/>
</dbReference>
<dbReference type="InterPro" id="IPR006153">
    <property type="entry name" value="Cation/H_exchanger_TM"/>
</dbReference>
<feature type="transmembrane region" description="Helical" evidence="6">
    <location>
        <begin position="201"/>
        <end position="225"/>
    </location>
</feature>
<feature type="compositionally biased region" description="Basic residues" evidence="5">
    <location>
        <begin position="530"/>
        <end position="541"/>
    </location>
</feature>
<dbReference type="STRING" id="1305764.R9NZY9"/>
<protein>
    <submittedName>
        <fullName evidence="8">Na(+)/H(+) antiporter</fullName>
    </submittedName>
</protein>
<dbReference type="AlphaFoldDB" id="R9NZY9"/>